<organism evidence="3 4">
    <name type="scientific">Paramicrosporidium saccamoebae</name>
    <dbReference type="NCBI Taxonomy" id="1246581"/>
    <lineage>
        <taxon>Eukaryota</taxon>
        <taxon>Fungi</taxon>
        <taxon>Fungi incertae sedis</taxon>
        <taxon>Cryptomycota</taxon>
        <taxon>Cryptomycota incertae sedis</taxon>
        <taxon>Paramicrosporidium</taxon>
    </lineage>
</organism>
<sequence length="137" mass="14485">MPAPKDWCVGCTNKVCTYQTNRTACWMDVLLIASIAVLCITCIGIAALGVASYVCAPAARKTCAAKQVGAPPVIVSINQEDELHMAPISRSQPVTPHVSLGGSTTITSSPKSIPSDWFNRSDGPTFSDIMKEESVGE</sequence>
<feature type="transmembrane region" description="Helical" evidence="2">
    <location>
        <begin position="29"/>
        <end position="56"/>
    </location>
</feature>
<evidence type="ECO:0000256" key="1">
    <source>
        <dbReference type="SAM" id="MobiDB-lite"/>
    </source>
</evidence>
<dbReference type="AlphaFoldDB" id="A0A2H9TPT1"/>
<reference evidence="3 4" key="1">
    <citation type="submission" date="2016-10" db="EMBL/GenBank/DDBJ databases">
        <title>The genome of Paramicrosporidium saccamoebae is the missing link in understanding Cryptomycota and Microsporidia evolution.</title>
        <authorList>
            <person name="Quandt C.A."/>
            <person name="Beaudet D."/>
            <person name="Corsaro D."/>
            <person name="Michel R."/>
            <person name="Corradi N."/>
            <person name="James T."/>
        </authorList>
    </citation>
    <scope>NUCLEOTIDE SEQUENCE [LARGE SCALE GENOMIC DNA]</scope>
    <source>
        <strain evidence="3 4">KSL3</strain>
    </source>
</reference>
<dbReference type="EMBL" id="MTSL01000041">
    <property type="protein sequence ID" value="PJF19768.1"/>
    <property type="molecule type" value="Genomic_DNA"/>
</dbReference>
<evidence type="ECO:0000256" key="2">
    <source>
        <dbReference type="SAM" id="Phobius"/>
    </source>
</evidence>
<accession>A0A2H9TPT1</accession>
<protein>
    <submittedName>
        <fullName evidence="3">Uncharacterized protein</fullName>
    </submittedName>
</protein>
<keyword evidence="4" id="KW-1185">Reference proteome</keyword>
<keyword evidence="2" id="KW-1133">Transmembrane helix</keyword>
<gene>
    <name evidence="3" type="ORF">PSACC_00386</name>
</gene>
<keyword evidence="2" id="KW-0472">Membrane</keyword>
<evidence type="ECO:0000313" key="4">
    <source>
        <dbReference type="Proteomes" id="UP000240830"/>
    </source>
</evidence>
<feature type="region of interest" description="Disordered" evidence="1">
    <location>
        <begin position="92"/>
        <end position="114"/>
    </location>
</feature>
<feature type="compositionally biased region" description="Low complexity" evidence="1">
    <location>
        <begin position="103"/>
        <end position="114"/>
    </location>
</feature>
<dbReference type="Proteomes" id="UP000240830">
    <property type="component" value="Unassembled WGS sequence"/>
</dbReference>
<keyword evidence="2" id="KW-0812">Transmembrane</keyword>
<proteinExistence type="predicted"/>
<name>A0A2H9TPT1_9FUNG</name>
<evidence type="ECO:0000313" key="3">
    <source>
        <dbReference type="EMBL" id="PJF19768.1"/>
    </source>
</evidence>
<comment type="caution">
    <text evidence="3">The sequence shown here is derived from an EMBL/GenBank/DDBJ whole genome shotgun (WGS) entry which is preliminary data.</text>
</comment>